<accession>A0ABQ8JQD5</accession>
<comment type="caution">
    <text evidence="2">The sequence shown here is derived from an EMBL/GenBank/DDBJ whole genome shotgun (WGS) entry which is preliminary data.</text>
</comment>
<sequence>MTIINNKNINNNNNNTVNVSTSQKKYPDLTKMMFIMIFKLILLLIFNVALLSVSNDVDVLLAGKNIYPQPLSAENEFCTFIPENVVDDDEQHDSHYQINQIENQITFISHAHTLDSNKD</sequence>
<reference evidence="2 3" key="2">
    <citation type="journal article" date="2022" name="Mol. Biol. Evol.">
        <title>Comparative Genomics Reveals Insights into the Divergent Evolution of Astigmatic Mites and Household Pest Adaptations.</title>
        <authorList>
            <person name="Xiong Q."/>
            <person name="Wan A.T."/>
            <person name="Liu X."/>
            <person name="Fung C.S."/>
            <person name="Xiao X."/>
            <person name="Malainual N."/>
            <person name="Hou J."/>
            <person name="Wang L."/>
            <person name="Wang M."/>
            <person name="Yang K.Y."/>
            <person name="Cui Y."/>
            <person name="Leung E.L."/>
            <person name="Nong W."/>
            <person name="Shin S.K."/>
            <person name="Au S.W."/>
            <person name="Jeong K.Y."/>
            <person name="Chew F.T."/>
            <person name="Hui J.H."/>
            <person name="Leung T.F."/>
            <person name="Tungtrongchitr A."/>
            <person name="Zhong N."/>
            <person name="Liu Z."/>
            <person name="Tsui S.K."/>
        </authorList>
    </citation>
    <scope>NUCLEOTIDE SEQUENCE [LARGE SCALE GENOMIC DNA]</scope>
    <source>
        <strain evidence="2">Derp</strain>
    </source>
</reference>
<protein>
    <submittedName>
        <fullName evidence="2">Uncharacterized protein</fullName>
    </submittedName>
</protein>
<keyword evidence="3" id="KW-1185">Reference proteome</keyword>
<name>A0ABQ8JQD5_DERPT</name>
<evidence type="ECO:0000313" key="3">
    <source>
        <dbReference type="Proteomes" id="UP000887458"/>
    </source>
</evidence>
<gene>
    <name evidence="2" type="ORF">DERP_012309</name>
</gene>
<evidence type="ECO:0000313" key="2">
    <source>
        <dbReference type="EMBL" id="KAH9424823.1"/>
    </source>
</evidence>
<reference evidence="2 3" key="1">
    <citation type="journal article" date="2018" name="J. Allergy Clin. Immunol.">
        <title>High-quality assembly of Dermatophagoides pteronyssinus genome and transcriptome reveals a wide range of novel allergens.</title>
        <authorList>
            <person name="Liu X.Y."/>
            <person name="Yang K.Y."/>
            <person name="Wang M.Q."/>
            <person name="Kwok J.S."/>
            <person name="Zeng X."/>
            <person name="Yang Z."/>
            <person name="Xiao X.J."/>
            <person name="Lau C.P."/>
            <person name="Li Y."/>
            <person name="Huang Z.M."/>
            <person name="Ba J.G."/>
            <person name="Yim A.K."/>
            <person name="Ouyang C.Y."/>
            <person name="Ngai S.M."/>
            <person name="Chan T.F."/>
            <person name="Leung E.L."/>
            <person name="Liu L."/>
            <person name="Liu Z.G."/>
            <person name="Tsui S.K."/>
        </authorList>
    </citation>
    <scope>NUCLEOTIDE SEQUENCE [LARGE SCALE GENOMIC DNA]</scope>
    <source>
        <strain evidence="2">Derp</strain>
    </source>
</reference>
<dbReference type="Proteomes" id="UP000887458">
    <property type="component" value="Unassembled WGS sequence"/>
</dbReference>
<evidence type="ECO:0000256" key="1">
    <source>
        <dbReference type="SAM" id="Phobius"/>
    </source>
</evidence>
<keyword evidence="1" id="KW-0472">Membrane</keyword>
<keyword evidence="1" id="KW-1133">Transmembrane helix</keyword>
<keyword evidence="1" id="KW-0812">Transmembrane</keyword>
<organism evidence="2 3">
    <name type="scientific">Dermatophagoides pteronyssinus</name>
    <name type="common">European house dust mite</name>
    <dbReference type="NCBI Taxonomy" id="6956"/>
    <lineage>
        <taxon>Eukaryota</taxon>
        <taxon>Metazoa</taxon>
        <taxon>Ecdysozoa</taxon>
        <taxon>Arthropoda</taxon>
        <taxon>Chelicerata</taxon>
        <taxon>Arachnida</taxon>
        <taxon>Acari</taxon>
        <taxon>Acariformes</taxon>
        <taxon>Sarcoptiformes</taxon>
        <taxon>Astigmata</taxon>
        <taxon>Psoroptidia</taxon>
        <taxon>Analgoidea</taxon>
        <taxon>Pyroglyphidae</taxon>
        <taxon>Dermatophagoidinae</taxon>
        <taxon>Dermatophagoides</taxon>
    </lineage>
</organism>
<feature type="transmembrane region" description="Helical" evidence="1">
    <location>
        <begin position="32"/>
        <end position="53"/>
    </location>
</feature>
<proteinExistence type="predicted"/>
<dbReference type="EMBL" id="NJHN03000025">
    <property type="protein sequence ID" value="KAH9424823.1"/>
    <property type="molecule type" value="Genomic_DNA"/>
</dbReference>